<accession>A0A853AG29</accession>
<dbReference type="EMBL" id="JACCFJ010000001">
    <property type="protein sequence ID" value="NYI82049.1"/>
    <property type="molecule type" value="Genomic_DNA"/>
</dbReference>
<keyword evidence="3" id="KW-1185">Reference proteome</keyword>
<gene>
    <name evidence="2" type="ORF">HNR68_000679</name>
</gene>
<reference evidence="2 3" key="1">
    <citation type="submission" date="2020-07" db="EMBL/GenBank/DDBJ databases">
        <title>Sequencing the genomes of 1000 actinobacteria strains.</title>
        <authorList>
            <person name="Klenk H.-P."/>
        </authorList>
    </citation>
    <scope>NUCLEOTIDE SEQUENCE [LARGE SCALE GENOMIC DNA]</scope>
    <source>
        <strain evidence="2 3">DSM 44065</strain>
    </source>
</reference>
<organism evidence="2 3">
    <name type="scientific">Saccharopolyspora hordei</name>
    <dbReference type="NCBI Taxonomy" id="1838"/>
    <lineage>
        <taxon>Bacteria</taxon>
        <taxon>Bacillati</taxon>
        <taxon>Actinomycetota</taxon>
        <taxon>Actinomycetes</taxon>
        <taxon>Pseudonocardiales</taxon>
        <taxon>Pseudonocardiaceae</taxon>
        <taxon>Saccharopolyspora</taxon>
    </lineage>
</organism>
<evidence type="ECO:0000313" key="3">
    <source>
        <dbReference type="Proteomes" id="UP000587002"/>
    </source>
</evidence>
<evidence type="ECO:0000256" key="1">
    <source>
        <dbReference type="SAM" id="MobiDB-lite"/>
    </source>
</evidence>
<evidence type="ECO:0000313" key="2">
    <source>
        <dbReference type="EMBL" id="NYI82049.1"/>
    </source>
</evidence>
<dbReference type="Proteomes" id="UP000587002">
    <property type="component" value="Unassembled WGS sequence"/>
</dbReference>
<comment type="caution">
    <text evidence="2">The sequence shown here is derived from an EMBL/GenBank/DDBJ whole genome shotgun (WGS) entry which is preliminary data.</text>
</comment>
<dbReference type="AlphaFoldDB" id="A0A853AG29"/>
<sequence length="366" mass="41030">MVAIATWFLPFDQVGPEQLRQRSAEVTLGPSGERGQSVEADVRSSRQAHQAEQPRGLVRQGPVGPGEHRSNPDFATRLQGVEPVALVPQLFGQLFQREVGELRCSDRDHAQREGKPATVRHDLRCSLGFFRESLAPQVVREQVVRFGLGEHVQRHPRRTFPDDEVVQPVAARHHHQAGRRSRQQWSDLVHGTSVVEEHQHVPVVHEAAEHRCAGVVVRRDAFVLDAERCEEESQDVVRFHGLGDRVEPAQVDVQLAVREAVPHAVSPVHGEGRFPHAGSAVDGRQQDHTGSLCTRQQRGEHVLLHGAVHEVPRRSRELPRYWRTGHGVEVHVPMDGAGLHDRPLNRCRQLVADVVRPLVHTSPRPQ</sequence>
<name>A0A853AG29_9PSEU</name>
<feature type="region of interest" description="Disordered" evidence="1">
    <location>
        <begin position="22"/>
        <end position="73"/>
    </location>
</feature>
<feature type="region of interest" description="Disordered" evidence="1">
    <location>
        <begin position="267"/>
        <end position="292"/>
    </location>
</feature>
<protein>
    <submittedName>
        <fullName evidence="2">Uncharacterized protein</fullName>
    </submittedName>
</protein>
<proteinExistence type="predicted"/>